<comment type="caution">
    <text evidence="2">The sequence shown here is derived from an EMBL/GenBank/DDBJ whole genome shotgun (WGS) entry which is preliminary data.</text>
</comment>
<protein>
    <submittedName>
        <fullName evidence="2">Uncharacterized protein</fullName>
    </submittedName>
</protein>
<proteinExistence type="predicted"/>
<gene>
    <name evidence="2" type="ORF">DLJ60_28330</name>
</gene>
<accession>A0ABX9XVP9</accession>
<keyword evidence="3" id="KW-1185">Reference proteome</keyword>
<evidence type="ECO:0000313" key="2">
    <source>
        <dbReference type="EMBL" id="RQW86403.1"/>
    </source>
</evidence>
<dbReference type="RefSeq" id="WP_030501355.1">
    <property type="nucleotide sequence ID" value="NZ_CBDRBH010000012.1"/>
</dbReference>
<sequence>MSTDETTDAPKKRRTWPRLTRRQTLTAAASATLGAAALTVPGLSAAQNSPTASRRDEPIVAHLRDAATGAIDVFVGTTRVEIRDRGLADRLVRAAGRR</sequence>
<evidence type="ECO:0000256" key="1">
    <source>
        <dbReference type="SAM" id="MobiDB-lite"/>
    </source>
</evidence>
<dbReference type="EMBL" id="QGTA01000290">
    <property type="protein sequence ID" value="RQW86403.1"/>
    <property type="molecule type" value="Genomic_DNA"/>
</dbReference>
<dbReference type="InterPro" id="IPR006311">
    <property type="entry name" value="TAT_signal"/>
</dbReference>
<evidence type="ECO:0000313" key="3">
    <source>
        <dbReference type="Proteomes" id="UP000274694"/>
    </source>
</evidence>
<reference evidence="2 3" key="1">
    <citation type="submission" date="2018-05" db="EMBL/GenBank/DDBJ databases">
        <title>Micromonospora from Atacama Desert.</title>
        <authorList>
            <person name="Carro L."/>
            <person name="Goodfellow M."/>
            <person name="Klenk H.-P."/>
        </authorList>
    </citation>
    <scope>NUCLEOTIDE SEQUENCE [LARGE SCALE GENOMIC DNA]</scope>
    <source>
        <strain evidence="2 3">LB41</strain>
    </source>
</reference>
<dbReference type="Proteomes" id="UP000274694">
    <property type="component" value="Unassembled WGS sequence"/>
</dbReference>
<feature type="compositionally biased region" description="Basic residues" evidence="1">
    <location>
        <begin position="11"/>
        <end position="21"/>
    </location>
</feature>
<feature type="region of interest" description="Disordered" evidence="1">
    <location>
        <begin position="1"/>
        <end position="23"/>
    </location>
</feature>
<dbReference type="GeneID" id="91359687"/>
<dbReference type="PROSITE" id="PS51318">
    <property type="entry name" value="TAT"/>
    <property type="match status" value="1"/>
</dbReference>
<organism evidence="2 3">
    <name type="scientific">Micromonospora chalcea</name>
    <dbReference type="NCBI Taxonomy" id="1874"/>
    <lineage>
        <taxon>Bacteria</taxon>
        <taxon>Bacillati</taxon>
        <taxon>Actinomycetota</taxon>
        <taxon>Actinomycetes</taxon>
        <taxon>Micromonosporales</taxon>
        <taxon>Micromonosporaceae</taxon>
        <taxon>Micromonospora</taxon>
    </lineage>
</organism>
<name>A0ABX9XVP9_MICCH</name>